<keyword evidence="6" id="KW-1185">Reference proteome</keyword>
<gene>
    <name evidence="5" type="ORF">EDC30_102277</name>
</gene>
<name>A0A4R3HZ70_PAULE</name>
<evidence type="ECO:0000256" key="3">
    <source>
        <dbReference type="ARBA" id="ARBA00023004"/>
    </source>
</evidence>
<dbReference type="SUPFAM" id="SSF47188">
    <property type="entry name" value="Hemerythrin-like"/>
    <property type="match status" value="1"/>
</dbReference>
<dbReference type="CDD" id="cd12107">
    <property type="entry name" value="Hemerythrin"/>
    <property type="match status" value="1"/>
</dbReference>
<keyword evidence="3" id="KW-0408">Iron</keyword>
<organism evidence="5 6">
    <name type="scientific">Paucimonas lemoignei</name>
    <name type="common">Pseudomonas lemoignei</name>
    <dbReference type="NCBI Taxonomy" id="29443"/>
    <lineage>
        <taxon>Bacteria</taxon>
        <taxon>Pseudomonadati</taxon>
        <taxon>Pseudomonadota</taxon>
        <taxon>Betaproteobacteria</taxon>
        <taxon>Burkholderiales</taxon>
        <taxon>Burkholderiaceae</taxon>
        <taxon>Paucimonas</taxon>
    </lineage>
</organism>
<dbReference type="Pfam" id="PF01814">
    <property type="entry name" value="Hemerythrin"/>
    <property type="match status" value="1"/>
</dbReference>
<protein>
    <submittedName>
        <fullName evidence="5">Hemerythrin-like metal-binding protein</fullName>
    </submittedName>
</protein>
<comment type="caution">
    <text evidence="5">The sequence shown here is derived from an EMBL/GenBank/DDBJ whole genome shotgun (WGS) entry which is preliminary data.</text>
</comment>
<accession>A0A4R3HZ70</accession>
<dbReference type="InterPro" id="IPR035938">
    <property type="entry name" value="Hemerythrin-like_sf"/>
</dbReference>
<dbReference type="EMBL" id="SLZQ01000002">
    <property type="protein sequence ID" value="TCS38538.1"/>
    <property type="molecule type" value="Genomic_DNA"/>
</dbReference>
<dbReference type="GO" id="GO:0046872">
    <property type="term" value="F:metal ion binding"/>
    <property type="evidence" value="ECO:0007669"/>
    <property type="project" value="UniProtKB-KW"/>
</dbReference>
<sequence length="129" mass="14726">MQAYGIPSAGALDEAKIKQLYPQLFSELDAMTVASDAQFSLRYPKFVDELERDFANEEQWMADMDVRVVQEHRAEHAQLLRLLHHAQSRVMAGDCNLGRKILPLLPPWFASHISEMDTIWAQAACRKQA</sequence>
<dbReference type="Proteomes" id="UP000295382">
    <property type="component" value="Unassembled WGS sequence"/>
</dbReference>
<dbReference type="InterPro" id="IPR012827">
    <property type="entry name" value="Hemerythrin_metal-bd"/>
</dbReference>
<evidence type="ECO:0000313" key="5">
    <source>
        <dbReference type="EMBL" id="TCS38538.1"/>
    </source>
</evidence>
<dbReference type="RefSeq" id="WP_132257610.1">
    <property type="nucleotide sequence ID" value="NZ_SLZQ01000002.1"/>
</dbReference>
<comment type="similarity">
    <text evidence="1">Belongs to the hemerythrin family.</text>
</comment>
<dbReference type="OrthoDB" id="5296936at2"/>
<evidence type="ECO:0000313" key="6">
    <source>
        <dbReference type="Proteomes" id="UP000295382"/>
    </source>
</evidence>
<evidence type="ECO:0000256" key="1">
    <source>
        <dbReference type="ARBA" id="ARBA00010587"/>
    </source>
</evidence>
<feature type="domain" description="Hemerythrin-like" evidence="4">
    <location>
        <begin position="17"/>
        <end position="122"/>
    </location>
</feature>
<dbReference type="Gene3D" id="1.20.120.50">
    <property type="entry name" value="Hemerythrin-like"/>
    <property type="match status" value="1"/>
</dbReference>
<proteinExistence type="inferred from homology"/>
<dbReference type="InterPro" id="IPR012312">
    <property type="entry name" value="Hemerythrin-like"/>
</dbReference>
<evidence type="ECO:0000256" key="2">
    <source>
        <dbReference type="ARBA" id="ARBA00022723"/>
    </source>
</evidence>
<reference evidence="5 6" key="1">
    <citation type="submission" date="2019-03" db="EMBL/GenBank/DDBJ databases">
        <title>Genomic Encyclopedia of Type Strains, Phase IV (KMG-IV): sequencing the most valuable type-strain genomes for metagenomic binning, comparative biology and taxonomic classification.</title>
        <authorList>
            <person name="Goeker M."/>
        </authorList>
    </citation>
    <scope>NUCLEOTIDE SEQUENCE [LARGE SCALE GENOMIC DNA]</scope>
    <source>
        <strain evidence="5 6">DSM 7445</strain>
    </source>
</reference>
<evidence type="ECO:0000259" key="4">
    <source>
        <dbReference type="Pfam" id="PF01814"/>
    </source>
</evidence>
<keyword evidence="2" id="KW-0479">Metal-binding</keyword>
<dbReference type="AlphaFoldDB" id="A0A4R3HZ70"/>